<feature type="region of interest" description="Disordered" evidence="7">
    <location>
        <begin position="494"/>
        <end position="526"/>
    </location>
</feature>
<comment type="subcellular location">
    <subcellularLocation>
        <location evidence="1">Membrane</location>
        <topology evidence="1">Multi-pass membrane protein</topology>
    </subcellularLocation>
</comment>
<keyword evidence="5 8" id="KW-1133">Transmembrane helix</keyword>
<feature type="compositionally biased region" description="Low complexity" evidence="7">
    <location>
        <begin position="509"/>
        <end position="526"/>
    </location>
</feature>
<feature type="transmembrane region" description="Helical" evidence="8">
    <location>
        <begin position="330"/>
        <end position="350"/>
    </location>
</feature>
<evidence type="ECO:0000259" key="10">
    <source>
        <dbReference type="Pfam" id="PF01061"/>
    </source>
</evidence>
<dbReference type="PANTHER" id="PTHR48042:SF18">
    <property type="entry name" value="ABC TRANSPORTER G FAMILY MEMBER 12"/>
    <property type="match status" value="1"/>
</dbReference>
<sequence>MAIMGPSGSGKSTLLDSLAGRLAGNVIMTGNILLNGKKRRLDYGVVAYVTQENVLLGTLTVRETVTYSAQLQLPTSMRNDQIREAVESTLMLRNMARDGKTVISSIHQPSSEVFSLFDDLFLISNGETVYFGDAKLATKFFAEVGFPCPTRLNPSDHFLRCTNSDFDCVNASLKGSQRIRSPEGLDIEWSNRSQASWWMQLFTLTWRSFVNMSRDIGYYWLRIIVYIIVALCVGTIYIDVGTSYSAILARVSCGAFVGGFMTFMSIGGFPSFIEEMKVFYRERLNGHYGVAVFILSNSISSFHFLVVVVGTSGTIIYFMVKFTSDFSHSAYSALNLLGCIAVIESLMMIVASLVPNFLMGIKTGAGIMGIIIMTSGLFRPLPDLPKPFWRYPISYISYGSWSLQGLYKNDMIVVEFDPLTPGGPKVKGEEVIQKIFGINLGHSKWWDLAAVFAILFSYSLLFFLILKFNERASPLLHTLYAKRNLRHLKRRPSFKSKPSFSYTSRRHSSLPASSPSQQPLTSSPLT</sequence>
<dbReference type="GO" id="GO:0016887">
    <property type="term" value="F:ATP hydrolysis activity"/>
    <property type="evidence" value="ECO:0007669"/>
    <property type="project" value="InterPro"/>
</dbReference>
<evidence type="ECO:0000313" key="13">
    <source>
        <dbReference type="Proteomes" id="UP000283530"/>
    </source>
</evidence>
<dbReference type="InterPro" id="IPR013525">
    <property type="entry name" value="ABC2_TM"/>
</dbReference>
<evidence type="ECO:0000256" key="2">
    <source>
        <dbReference type="ARBA" id="ARBA00005814"/>
    </source>
</evidence>
<evidence type="ECO:0000313" key="12">
    <source>
        <dbReference type="EMBL" id="RWR93781.1"/>
    </source>
</evidence>
<protein>
    <submittedName>
        <fullName evidence="12">ABC transporter G family member 15-like protein</fullName>
    </submittedName>
</protein>
<feature type="transmembrane region" description="Helical" evidence="8">
    <location>
        <begin position="244"/>
        <end position="269"/>
    </location>
</feature>
<feature type="transmembrane region" description="Helical" evidence="8">
    <location>
        <begin position="357"/>
        <end position="378"/>
    </location>
</feature>
<dbReference type="Pfam" id="PF00005">
    <property type="entry name" value="ABC_tran"/>
    <property type="match status" value="1"/>
</dbReference>
<dbReference type="Proteomes" id="UP000283530">
    <property type="component" value="Unassembled WGS sequence"/>
</dbReference>
<feature type="domain" description="ABC transporter" evidence="9">
    <location>
        <begin position="1"/>
        <end position="86"/>
    </location>
</feature>
<dbReference type="GO" id="GO:0005524">
    <property type="term" value="F:ATP binding"/>
    <property type="evidence" value="ECO:0007669"/>
    <property type="project" value="InterPro"/>
</dbReference>
<dbReference type="Pfam" id="PF01061">
    <property type="entry name" value="ABC2_membrane"/>
    <property type="match status" value="1"/>
</dbReference>
<organism evidence="12 13">
    <name type="scientific">Cinnamomum micranthum f. kanehirae</name>
    <dbReference type="NCBI Taxonomy" id="337451"/>
    <lineage>
        <taxon>Eukaryota</taxon>
        <taxon>Viridiplantae</taxon>
        <taxon>Streptophyta</taxon>
        <taxon>Embryophyta</taxon>
        <taxon>Tracheophyta</taxon>
        <taxon>Spermatophyta</taxon>
        <taxon>Magnoliopsida</taxon>
        <taxon>Magnoliidae</taxon>
        <taxon>Laurales</taxon>
        <taxon>Lauraceae</taxon>
        <taxon>Cinnamomum</taxon>
    </lineage>
</organism>
<dbReference type="AlphaFoldDB" id="A0A3S3R3A3"/>
<keyword evidence="3" id="KW-0813">Transport</keyword>
<dbReference type="STRING" id="337451.A0A3S3R3A3"/>
<evidence type="ECO:0000256" key="5">
    <source>
        <dbReference type="ARBA" id="ARBA00022989"/>
    </source>
</evidence>
<dbReference type="InterPro" id="IPR003439">
    <property type="entry name" value="ABC_transporter-like_ATP-bd"/>
</dbReference>
<dbReference type="Gene3D" id="3.40.50.300">
    <property type="entry name" value="P-loop containing nucleotide triphosphate hydrolases"/>
    <property type="match status" value="1"/>
</dbReference>
<dbReference type="InterPro" id="IPR043926">
    <property type="entry name" value="ABCG_dom"/>
</dbReference>
<keyword evidence="13" id="KW-1185">Reference proteome</keyword>
<comment type="similarity">
    <text evidence="2">Belongs to the ABC transporter superfamily. ABCG family. Eye pigment precursor importer (TC 3.A.1.204) subfamily.</text>
</comment>
<feature type="transmembrane region" description="Helical" evidence="8">
    <location>
        <begin position="290"/>
        <end position="318"/>
    </location>
</feature>
<dbReference type="Pfam" id="PF19055">
    <property type="entry name" value="ABC2_membrane_7"/>
    <property type="match status" value="1"/>
</dbReference>
<accession>A0A3S3R3A3</accession>
<name>A0A3S3R3A3_9MAGN</name>
<evidence type="ECO:0000256" key="6">
    <source>
        <dbReference type="ARBA" id="ARBA00023136"/>
    </source>
</evidence>
<evidence type="ECO:0000256" key="3">
    <source>
        <dbReference type="ARBA" id="ARBA00022448"/>
    </source>
</evidence>
<dbReference type="SUPFAM" id="SSF52540">
    <property type="entry name" value="P-loop containing nucleoside triphosphate hydrolases"/>
    <property type="match status" value="1"/>
</dbReference>
<evidence type="ECO:0000256" key="8">
    <source>
        <dbReference type="SAM" id="Phobius"/>
    </source>
</evidence>
<dbReference type="GO" id="GO:0140359">
    <property type="term" value="F:ABC-type transporter activity"/>
    <property type="evidence" value="ECO:0007669"/>
    <property type="project" value="InterPro"/>
</dbReference>
<comment type="caution">
    <text evidence="12">The sequence shown here is derived from an EMBL/GenBank/DDBJ whole genome shotgun (WGS) entry which is preliminary data.</text>
</comment>
<feature type="domain" description="ABC-2 type transporter transmembrane" evidence="10">
    <location>
        <begin position="200"/>
        <end position="409"/>
    </location>
</feature>
<gene>
    <name evidence="12" type="ORF">CKAN_02305500</name>
</gene>
<evidence type="ECO:0000256" key="4">
    <source>
        <dbReference type="ARBA" id="ARBA00022692"/>
    </source>
</evidence>
<feature type="transmembrane region" description="Helical" evidence="8">
    <location>
        <begin position="219"/>
        <end position="238"/>
    </location>
</feature>
<dbReference type="InterPro" id="IPR027417">
    <property type="entry name" value="P-loop_NTPase"/>
</dbReference>
<evidence type="ECO:0000259" key="9">
    <source>
        <dbReference type="Pfam" id="PF00005"/>
    </source>
</evidence>
<feature type="transmembrane region" description="Helical" evidence="8">
    <location>
        <begin position="445"/>
        <end position="466"/>
    </location>
</feature>
<proteinExistence type="inferred from homology"/>
<reference evidence="12 13" key="1">
    <citation type="journal article" date="2019" name="Nat. Plants">
        <title>Stout camphor tree genome fills gaps in understanding of flowering plant genome evolution.</title>
        <authorList>
            <person name="Chaw S.M."/>
            <person name="Liu Y.C."/>
            <person name="Wu Y.W."/>
            <person name="Wang H.Y."/>
            <person name="Lin C.I."/>
            <person name="Wu C.S."/>
            <person name="Ke H.M."/>
            <person name="Chang L.Y."/>
            <person name="Hsu C.Y."/>
            <person name="Yang H.T."/>
            <person name="Sudianto E."/>
            <person name="Hsu M.H."/>
            <person name="Wu K.P."/>
            <person name="Wang L.N."/>
            <person name="Leebens-Mack J.H."/>
            <person name="Tsai I.J."/>
        </authorList>
    </citation>
    <scope>NUCLEOTIDE SEQUENCE [LARGE SCALE GENOMIC DNA]</scope>
    <source>
        <strain evidence="13">cv. Chaw 1501</strain>
        <tissue evidence="12">Young leaves</tissue>
    </source>
</reference>
<dbReference type="OrthoDB" id="66620at2759"/>
<keyword evidence="4 8" id="KW-0812">Transmembrane</keyword>
<evidence type="ECO:0000256" key="1">
    <source>
        <dbReference type="ARBA" id="ARBA00004141"/>
    </source>
</evidence>
<evidence type="ECO:0000259" key="11">
    <source>
        <dbReference type="Pfam" id="PF19055"/>
    </source>
</evidence>
<evidence type="ECO:0000256" key="7">
    <source>
        <dbReference type="SAM" id="MobiDB-lite"/>
    </source>
</evidence>
<dbReference type="InterPro" id="IPR052215">
    <property type="entry name" value="Plant_ABCG"/>
</dbReference>
<dbReference type="GO" id="GO:0016020">
    <property type="term" value="C:membrane"/>
    <property type="evidence" value="ECO:0007669"/>
    <property type="project" value="UniProtKB-SubCell"/>
</dbReference>
<keyword evidence="6 8" id="KW-0472">Membrane</keyword>
<feature type="domain" description="ABC transporter family G" evidence="11">
    <location>
        <begin position="107"/>
        <end position="160"/>
    </location>
</feature>
<dbReference type="PANTHER" id="PTHR48042">
    <property type="entry name" value="ABC TRANSPORTER G FAMILY MEMBER 11"/>
    <property type="match status" value="1"/>
</dbReference>
<dbReference type="EMBL" id="QPKB01000010">
    <property type="protein sequence ID" value="RWR93781.1"/>
    <property type="molecule type" value="Genomic_DNA"/>
</dbReference>